<dbReference type="OMA" id="HRDGHTK"/>
<proteinExistence type="predicted"/>
<feature type="compositionally biased region" description="Basic and acidic residues" evidence="1">
    <location>
        <begin position="78"/>
        <end position="91"/>
    </location>
</feature>
<dbReference type="EMBL" id="CYKH01000021">
    <property type="protein sequence ID" value="CUI10891.1"/>
    <property type="molecule type" value="Genomic_DNA"/>
</dbReference>
<feature type="compositionally biased region" description="Basic and acidic residues" evidence="1">
    <location>
        <begin position="54"/>
        <end position="69"/>
    </location>
</feature>
<dbReference type="AlphaFoldDB" id="A0A0S4KH12"/>
<feature type="compositionally biased region" description="Polar residues" evidence="1">
    <location>
        <begin position="31"/>
        <end position="43"/>
    </location>
</feature>
<dbReference type="InterPro" id="IPR039963">
    <property type="entry name" value="Unchar_22kDa"/>
</dbReference>
<dbReference type="PANTHER" id="PTHR38828">
    <property type="match status" value="1"/>
</dbReference>
<dbReference type="Proteomes" id="UP000051952">
    <property type="component" value="Unassembled WGS sequence"/>
</dbReference>
<protein>
    <submittedName>
        <fullName evidence="2">Uncharacterized protein</fullName>
    </submittedName>
</protein>
<keyword evidence="3" id="KW-1185">Reference proteome</keyword>
<evidence type="ECO:0000256" key="1">
    <source>
        <dbReference type="SAM" id="MobiDB-lite"/>
    </source>
</evidence>
<organism evidence="2 3">
    <name type="scientific">Bodo saltans</name>
    <name type="common">Flagellated protozoan</name>
    <dbReference type="NCBI Taxonomy" id="75058"/>
    <lineage>
        <taxon>Eukaryota</taxon>
        <taxon>Discoba</taxon>
        <taxon>Euglenozoa</taxon>
        <taxon>Kinetoplastea</taxon>
        <taxon>Metakinetoplastina</taxon>
        <taxon>Eubodonida</taxon>
        <taxon>Bodonidae</taxon>
        <taxon>Bodo</taxon>
    </lineage>
</organism>
<accession>A0A0S4KH12</accession>
<feature type="region of interest" description="Disordered" evidence="1">
    <location>
        <begin position="1"/>
        <end position="108"/>
    </location>
</feature>
<dbReference type="OrthoDB" id="271880at2759"/>
<evidence type="ECO:0000313" key="2">
    <source>
        <dbReference type="EMBL" id="CUI10891.1"/>
    </source>
</evidence>
<sequence length="200" mass="22522">MPTAASTSHSDTAGSAAAPSPRKLTQDELQRSANRLATTTRPQVTLKPLVEASKMSKEQEEKSIKRLYEESVASQKRKQADLEKRHEEATSPKHLSHTRALAPSEEQEAVSRLYDKSIEHKQIVRAELEKKFSTEQPKKRLDGATQSDVNQRLYVDSITKHRDGHTKLYEKYILDLEPKAAKRTGEELRASAAKLHAGER</sequence>
<evidence type="ECO:0000313" key="3">
    <source>
        <dbReference type="Proteomes" id="UP000051952"/>
    </source>
</evidence>
<name>A0A0S4KH12_BODSA</name>
<dbReference type="PANTHER" id="PTHR38828:SF1">
    <property type="match status" value="1"/>
</dbReference>
<feature type="compositionally biased region" description="Polar residues" evidence="1">
    <location>
        <begin position="1"/>
        <end position="13"/>
    </location>
</feature>
<gene>
    <name evidence="2" type="ORF">BSAL_49580</name>
</gene>
<reference evidence="3" key="1">
    <citation type="submission" date="2015-09" db="EMBL/GenBank/DDBJ databases">
        <authorList>
            <consortium name="Pathogen Informatics"/>
        </authorList>
    </citation>
    <scope>NUCLEOTIDE SEQUENCE [LARGE SCALE GENOMIC DNA]</scope>
    <source>
        <strain evidence="3">Lake Konstanz</strain>
    </source>
</reference>
<dbReference type="VEuPathDB" id="TriTrypDB:BSAL_49580"/>